<reference evidence="1 2" key="1">
    <citation type="journal article" date="2018" name="Science">
        <title>The opium poppy genome and morphinan production.</title>
        <authorList>
            <person name="Guo L."/>
            <person name="Winzer T."/>
            <person name="Yang X."/>
            <person name="Li Y."/>
            <person name="Ning Z."/>
            <person name="He Z."/>
            <person name="Teodor R."/>
            <person name="Lu Y."/>
            <person name="Bowser T.A."/>
            <person name="Graham I.A."/>
            <person name="Ye K."/>
        </authorList>
    </citation>
    <scope>NUCLEOTIDE SEQUENCE [LARGE SCALE GENOMIC DNA]</scope>
    <source>
        <strain evidence="2">cv. HN1</strain>
        <tissue evidence="1">Leaves</tissue>
    </source>
</reference>
<protein>
    <submittedName>
        <fullName evidence="1">Uncharacterized protein</fullName>
    </submittedName>
</protein>
<accession>A0A4Y7IV32</accession>
<gene>
    <name evidence="1" type="ORF">C5167_020064</name>
</gene>
<sequence length="161" mass="17926">MRLGFDHSGKPLSVTSLSASVGDDSKMQKQPSSVLYNLSKKIQRKLSFSITSAPHLSRFPSAPLPNKQVSSSSSSFYTVSNIKTSNIIMHLYHLHILHKSPTPPSTSSTLSNNTIIDTSNTTIKMGFRNLIKFLKLGFYVNSISEDKKLDEDYAQIEIEFN</sequence>
<dbReference type="AlphaFoldDB" id="A0A4Y7IV32"/>
<dbReference type="Proteomes" id="UP000316621">
    <property type="component" value="Chromosome 2"/>
</dbReference>
<evidence type="ECO:0000313" key="1">
    <source>
        <dbReference type="EMBL" id="RZC51640.1"/>
    </source>
</evidence>
<proteinExistence type="predicted"/>
<dbReference type="Gramene" id="RZC51640">
    <property type="protein sequence ID" value="RZC51640"/>
    <property type="gene ID" value="C5167_020064"/>
</dbReference>
<keyword evidence="2" id="KW-1185">Reference proteome</keyword>
<name>A0A4Y7IV32_PAPSO</name>
<organism evidence="1 2">
    <name type="scientific">Papaver somniferum</name>
    <name type="common">Opium poppy</name>
    <dbReference type="NCBI Taxonomy" id="3469"/>
    <lineage>
        <taxon>Eukaryota</taxon>
        <taxon>Viridiplantae</taxon>
        <taxon>Streptophyta</taxon>
        <taxon>Embryophyta</taxon>
        <taxon>Tracheophyta</taxon>
        <taxon>Spermatophyta</taxon>
        <taxon>Magnoliopsida</taxon>
        <taxon>Ranunculales</taxon>
        <taxon>Papaveraceae</taxon>
        <taxon>Papaveroideae</taxon>
        <taxon>Papaver</taxon>
    </lineage>
</organism>
<dbReference type="EMBL" id="CM010716">
    <property type="protein sequence ID" value="RZC51640.1"/>
    <property type="molecule type" value="Genomic_DNA"/>
</dbReference>
<evidence type="ECO:0000313" key="2">
    <source>
        <dbReference type="Proteomes" id="UP000316621"/>
    </source>
</evidence>